<dbReference type="AlphaFoldDB" id="A0A2V3ZT57"/>
<dbReference type="OrthoDB" id="1113630at2"/>
<reference evidence="3 4" key="1">
    <citation type="submission" date="2018-05" db="EMBL/GenBank/DDBJ databases">
        <title>Marinifilum breve JC075T sp. nov., a marine bacterium isolated from Yongle Blue Hole in the South China Sea.</title>
        <authorList>
            <person name="Fu T."/>
        </authorList>
    </citation>
    <scope>NUCLEOTIDE SEQUENCE [LARGE SCALE GENOMIC DNA]</scope>
    <source>
        <strain evidence="3 4">JC075</strain>
    </source>
</reference>
<keyword evidence="1" id="KW-0175">Coiled coil</keyword>
<comment type="caution">
    <text evidence="3">The sequence shown here is derived from an EMBL/GenBank/DDBJ whole genome shotgun (WGS) entry which is preliminary data.</text>
</comment>
<accession>A0A2V3ZT57</accession>
<evidence type="ECO:0000259" key="2">
    <source>
        <dbReference type="Pfam" id="PF13480"/>
    </source>
</evidence>
<dbReference type="SUPFAM" id="SSF55729">
    <property type="entry name" value="Acyl-CoA N-acyltransferases (Nat)"/>
    <property type="match status" value="1"/>
</dbReference>
<proteinExistence type="predicted"/>
<evidence type="ECO:0000313" key="3">
    <source>
        <dbReference type="EMBL" id="PXX97928.1"/>
    </source>
</evidence>
<keyword evidence="4" id="KW-1185">Reference proteome</keyword>
<name>A0A2V3ZT57_9BACT</name>
<dbReference type="Proteomes" id="UP000248079">
    <property type="component" value="Unassembled WGS sequence"/>
</dbReference>
<evidence type="ECO:0000256" key="1">
    <source>
        <dbReference type="SAM" id="Coils"/>
    </source>
</evidence>
<protein>
    <recommendedName>
        <fullName evidence="2">BioF2-like acetyltransferase domain-containing protein</fullName>
    </recommendedName>
</protein>
<sequence length="380" mass="45430">MYSFSLITLEDLQKIEYFSKFPGSQTSWIADWYHTFKKHDDNHFGADKKAYIVTAYEGNKLVALVPLMRLTRTYFKYFKLQFLEFLGQQWSGMGHDIIVIRKLEDGFVEELYSWIKRNISYHFLFLKYLPASSRLKSKFRFYRYAGAPFVQTSSFSDYERFRLKVYSRKFREDLRRTYRRIKRDGFKMEVEQHEIDEYSLAIIRNISASKTTDGKMDLYENKLKEDFHLKIYRQNPSKVVFIKFNGEAVAYGTLIDINGQRIGVDAAFDRKFRKYGVGIHCVDQVIRAGFEDNVQKLSFGLGMDTYKFQFTNCIEEFFMCYDFKIRLKSLLVLPYFHYRIKKMNRDVTAVMNRKKQQLKNEQKNNKTSKDKISFVESIEM</sequence>
<dbReference type="InterPro" id="IPR038740">
    <property type="entry name" value="BioF2-like_GNAT_dom"/>
</dbReference>
<gene>
    <name evidence="3" type="ORF">DF185_16450</name>
</gene>
<dbReference type="Pfam" id="PF13480">
    <property type="entry name" value="Acetyltransf_6"/>
    <property type="match status" value="1"/>
</dbReference>
<feature type="domain" description="BioF2-like acetyltransferase" evidence="2">
    <location>
        <begin position="168"/>
        <end position="307"/>
    </location>
</feature>
<dbReference type="InterPro" id="IPR016181">
    <property type="entry name" value="Acyl_CoA_acyltransferase"/>
</dbReference>
<organism evidence="3 4">
    <name type="scientific">Marinifilum breve</name>
    <dbReference type="NCBI Taxonomy" id="2184082"/>
    <lineage>
        <taxon>Bacteria</taxon>
        <taxon>Pseudomonadati</taxon>
        <taxon>Bacteroidota</taxon>
        <taxon>Bacteroidia</taxon>
        <taxon>Marinilabiliales</taxon>
        <taxon>Marinifilaceae</taxon>
    </lineage>
</organism>
<dbReference type="EMBL" id="QFLI01000008">
    <property type="protein sequence ID" value="PXX97928.1"/>
    <property type="molecule type" value="Genomic_DNA"/>
</dbReference>
<feature type="coiled-coil region" evidence="1">
    <location>
        <begin position="344"/>
        <end position="371"/>
    </location>
</feature>
<evidence type="ECO:0000313" key="4">
    <source>
        <dbReference type="Proteomes" id="UP000248079"/>
    </source>
</evidence>
<dbReference type="RefSeq" id="WP_110361860.1">
    <property type="nucleotide sequence ID" value="NZ_QFLI01000008.1"/>
</dbReference>